<dbReference type="AlphaFoldDB" id="A0A4Q1KLV4"/>
<gene>
    <name evidence="2" type="ORF">EQG66_00715</name>
</gene>
<dbReference type="Proteomes" id="UP000290958">
    <property type="component" value="Unassembled WGS sequence"/>
</dbReference>
<evidence type="ECO:0000256" key="1">
    <source>
        <dbReference type="SAM" id="Phobius"/>
    </source>
</evidence>
<dbReference type="EMBL" id="SBKP01000001">
    <property type="protein sequence ID" value="RXR30848.1"/>
    <property type="molecule type" value="Genomic_DNA"/>
</dbReference>
<reference evidence="3" key="1">
    <citation type="submission" date="2019-01" db="EMBL/GenBank/DDBJ databases">
        <title>Cytophagaceae bacterium strain CAR-16.</title>
        <authorList>
            <person name="Chen W.-M."/>
        </authorList>
    </citation>
    <scope>NUCLEOTIDE SEQUENCE [LARGE SCALE GENOMIC DNA]</scope>
    <source>
        <strain evidence="3">CHR27</strain>
    </source>
</reference>
<name>A0A4Q1KLV4_9SPHN</name>
<keyword evidence="1" id="KW-0472">Membrane</keyword>
<protein>
    <submittedName>
        <fullName evidence="2">Uncharacterized protein</fullName>
    </submittedName>
</protein>
<feature type="transmembrane region" description="Helical" evidence="1">
    <location>
        <begin position="18"/>
        <end position="44"/>
    </location>
</feature>
<keyword evidence="1" id="KW-1133">Transmembrane helix</keyword>
<accession>A0A4Q1KLV4</accession>
<proteinExistence type="predicted"/>
<organism evidence="2 3">
    <name type="scientific">Sphingobium fluviale</name>
    <dbReference type="NCBI Taxonomy" id="2506423"/>
    <lineage>
        <taxon>Bacteria</taxon>
        <taxon>Pseudomonadati</taxon>
        <taxon>Pseudomonadota</taxon>
        <taxon>Alphaproteobacteria</taxon>
        <taxon>Sphingomonadales</taxon>
        <taxon>Sphingomonadaceae</taxon>
        <taxon>Sphingobium</taxon>
    </lineage>
</organism>
<keyword evidence="1" id="KW-0812">Transmembrane</keyword>
<sequence>MTTAVHASLKLARFLLKLLAALLVTLIGFILFLAILGLGGCQLLEWSAQSRTRDALPAQLEAGSFAYYKTCDPFFGGHAFAIEMAPEAAKRLRRGGMAFLTPHNSPSEPKKPIEWIASQTSSWNYDGGTPGMYCYDHFDHDGQDVLRHMFRKGGYYAQIGGSTYYLVPSLNLIVGGAPPGH</sequence>
<dbReference type="RefSeq" id="WP_129402632.1">
    <property type="nucleotide sequence ID" value="NZ_SBKP01000001.1"/>
</dbReference>
<evidence type="ECO:0000313" key="3">
    <source>
        <dbReference type="Proteomes" id="UP000290958"/>
    </source>
</evidence>
<comment type="caution">
    <text evidence="2">The sequence shown here is derived from an EMBL/GenBank/DDBJ whole genome shotgun (WGS) entry which is preliminary data.</text>
</comment>
<evidence type="ECO:0000313" key="2">
    <source>
        <dbReference type="EMBL" id="RXR30848.1"/>
    </source>
</evidence>
<keyword evidence="3" id="KW-1185">Reference proteome</keyword>